<dbReference type="OrthoDB" id="79452at2759"/>
<dbReference type="InterPro" id="IPR000198">
    <property type="entry name" value="RhoGAP_dom"/>
</dbReference>
<feature type="compositionally biased region" description="Low complexity" evidence="2">
    <location>
        <begin position="225"/>
        <end position="242"/>
    </location>
</feature>
<keyword evidence="1" id="KW-0343">GTPase activation</keyword>
<sequence length="376" mass="40888">MPEPLLSYSLYDKFVELGKALDTTDQKILDEKVKMLHALFAQLTPSNRRVAGLLFHHLKRVSGFQAENQMGAANLATMFGPTLLRQRPKFQVANMMEFVDNKWLMKVVEVAIDKASDIFGPTNKFSMGVLLKELKDATATREQQIPKETPPLTSPPKSTRDDFFADFSAVSAEASPSTRSAAGRIGKPLPLYTPYSERVSPLMTELDQDRSTTSKPSEDTLKVTSFSSQYSPSPRSSTSSSSETRQPIPSPGPTTAKTVTAKPPPQQPQQSKSPSASESTSAVSGLKRLVSSKAYNIQQHFQQLTGSSSNVSSSSNTNSKPDPRSPSSGVSALVIVQPKVGRSKSSGSRNSTPDKHQQSTPLTMPDCSFIDNDQET</sequence>
<feature type="compositionally biased region" description="Low complexity" evidence="2">
    <location>
        <begin position="307"/>
        <end position="319"/>
    </location>
</feature>
<dbReference type="PROSITE" id="PS50238">
    <property type="entry name" value="RHOGAP"/>
    <property type="match status" value="1"/>
</dbReference>
<dbReference type="AlphaFoldDB" id="A0A3P7L832"/>
<dbReference type="InterPro" id="IPR008936">
    <property type="entry name" value="Rho_GTPase_activation_prot"/>
</dbReference>
<feature type="region of interest" description="Disordered" evidence="2">
    <location>
        <begin position="174"/>
        <end position="284"/>
    </location>
</feature>
<keyword evidence="5" id="KW-1185">Reference proteome</keyword>
<feature type="region of interest" description="Disordered" evidence="2">
    <location>
        <begin position="139"/>
        <end position="161"/>
    </location>
</feature>
<dbReference type="GO" id="GO:0007165">
    <property type="term" value="P:signal transduction"/>
    <property type="evidence" value="ECO:0007669"/>
    <property type="project" value="InterPro"/>
</dbReference>
<organism evidence="4 5">
    <name type="scientific">Dibothriocephalus latus</name>
    <name type="common">Fish tapeworm</name>
    <name type="synonym">Diphyllobothrium latum</name>
    <dbReference type="NCBI Taxonomy" id="60516"/>
    <lineage>
        <taxon>Eukaryota</taxon>
        <taxon>Metazoa</taxon>
        <taxon>Spiralia</taxon>
        <taxon>Lophotrochozoa</taxon>
        <taxon>Platyhelminthes</taxon>
        <taxon>Cestoda</taxon>
        <taxon>Eucestoda</taxon>
        <taxon>Diphyllobothriidea</taxon>
        <taxon>Diphyllobothriidae</taxon>
        <taxon>Dibothriocephalus</taxon>
    </lineage>
</organism>
<dbReference type="GO" id="GO:0051056">
    <property type="term" value="P:regulation of small GTPase mediated signal transduction"/>
    <property type="evidence" value="ECO:0007669"/>
    <property type="project" value="UniProtKB-ARBA"/>
</dbReference>
<dbReference type="Gene3D" id="1.10.555.10">
    <property type="entry name" value="Rho GTPase activation protein"/>
    <property type="match status" value="1"/>
</dbReference>
<evidence type="ECO:0000256" key="1">
    <source>
        <dbReference type="ARBA" id="ARBA00022468"/>
    </source>
</evidence>
<dbReference type="PANTHER" id="PTHR15228:SF25">
    <property type="entry name" value="F-BAR DOMAIN-CONTAINING PROTEIN"/>
    <property type="match status" value="1"/>
</dbReference>
<feature type="compositionally biased region" description="Low complexity" evidence="2">
    <location>
        <begin position="268"/>
        <end position="284"/>
    </location>
</feature>
<evidence type="ECO:0000259" key="3">
    <source>
        <dbReference type="PROSITE" id="PS50238"/>
    </source>
</evidence>
<reference evidence="4 5" key="1">
    <citation type="submission" date="2018-11" db="EMBL/GenBank/DDBJ databases">
        <authorList>
            <consortium name="Pathogen Informatics"/>
        </authorList>
    </citation>
    <scope>NUCLEOTIDE SEQUENCE [LARGE SCALE GENOMIC DNA]</scope>
</reference>
<dbReference type="EMBL" id="UYRU01056704">
    <property type="protein sequence ID" value="VDN13555.1"/>
    <property type="molecule type" value="Genomic_DNA"/>
</dbReference>
<protein>
    <recommendedName>
        <fullName evidence="3">Rho-GAP domain-containing protein</fullName>
    </recommendedName>
</protein>
<dbReference type="InterPro" id="IPR051025">
    <property type="entry name" value="RhoGAP"/>
</dbReference>
<proteinExistence type="predicted"/>
<feature type="compositionally biased region" description="Basic and acidic residues" evidence="2">
    <location>
        <begin position="207"/>
        <end position="221"/>
    </location>
</feature>
<dbReference type="CDD" id="cd00159">
    <property type="entry name" value="RhoGAP"/>
    <property type="match status" value="1"/>
</dbReference>
<feature type="region of interest" description="Disordered" evidence="2">
    <location>
        <begin position="300"/>
        <end position="376"/>
    </location>
</feature>
<evidence type="ECO:0000313" key="5">
    <source>
        <dbReference type="Proteomes" id="UP000281553"/>
    </source>
</evidence>
<dbReference type="PANTHER" id="PTHR15228">
    <property type="entry name" value="SPERMATHECAL PHYSIOLOGY VARIANT"/>
    <property type="match status" value="1"/>
</dbReference>
<dbReference type="GO" id="GO:0005096">
    <property type="term" value="F:GTPase activator activity"/>
    <property type="evidence" value="ECO:0007669"/>
    <property type="project" value="UniProtKB-KW"/>
</dbReference>
<dbReference type="Pfam" id="PF00620">
    <property type="entry name" value="RhoGAP"/>
    <property type="match status" value="1"/>
</dbReference>
<dbReference type="Proteomes" id="UP000281553">
    <property type="component" value="Unassembled WGS sequence"/>
</dbReference>
<accession>A0A3P7L832</accession>
<gene>
    <name evidence="4" type="ORF">DILT_LOCUS9386</name>
</gene>
<evidence type="ECO:0000313" key="4">
    <source>
        <dbReference type="EMBL" id="VDN13555.1"/>
    </source>
</evidence>
<name>A0A3P7L832_DIBLA</name>
<feature type="domain" description="Rho-GAP" evidence="3">
    <location>
        <begin position="1"/>
        <end position="119"/>
    </location>
</feature>
<dbReference type="SUPFAM" id="SSF48350">
    <property type="entry name" value="GTPase activation domain, GAP"/>
    <property type="match status" value="1"/>
</dbReference>
<evidence type="ECO:0000256" key="2">
    <source>
        <dbReference type="SAM" id="MobiDB-lite"/>
    </source>
</evidence>